<name>A0A381TCU4_9ZZZZ</name>
<evidence type="ECO:0000256" key="1">
    <source>
        <dbReference type="ARBA" id="ARBA00006739"/>
    </source>
</evidence>
<proteinExistence type="inferred from homology"/>
<keyword evidence="3" id="KW-0808">Transferase</keyword>
<protein>
    <recommendedName>
        <fullName evidence="7">Glycosyltransferase 2-like domain-containing protein</fullName>
    </recommendedName>
</protein>
<evidence type="ECO:0000256" key="3">
    <source>
        <dbReference type="ARBA" id="ARBA00022679"/>
    </source>
</evidence>
<accession>A0A381TCU4</accession>
<feature type="transmembrane region" description="Helical" evidence="5">
    <location>
        <begin position="504"/>
        <end position="521"/>
    </location>
</feature>
<feature type="transmembrane region" description="Helical" evidence="5">
    <location>
        <begin position="411"/>
        <end position="432"/>
    </location>
</feature>
<keyword evidence="5" id="KW-0472">Membrane</keyword>
<dbReference type="AlphaFoldDB" id="A0A381TCU4"/>
<gene>
    <name evidence="6" type="ORF">METZ01_LOCUS66794</name>
</gene>
<dbReference type="SUPFAM" id="SSF53448">
    <property type="entry name" value="Nucleotide-diphospho-sugar transferases"/>
    <property type="match status" value="1"/>
</dbReference>
<keyword evidence="5" id="KW-1133">Transmembrane helix</keyword>
<feature type="region of interest" description="Disordered" evidence="4">
    <location>
        <begin position="176"/>
        <end position="207"/>
    </location>
</feature>
<feature type="transmembrane region" description="Helical" evidence="5">
    <location>
        <begin position="672"/>
        <end position="693"/>
    </location>
</feature>
<evidence type="ECO:0000313" key="6">
    <source>
        <dbReference type="EMBL" id="SVA13940.1"/>
    </source>
</evidence>
<evidence type="ECO:0008006" key="7">
    <source>
        <dbReference type="Google" id="ProtNLM"/>
    </source>
</evidence>
<feature type="transmembrane region" description="Helical" evidence="5">
    <location>
        <begin position="527"/>
        <end position="545"/>
    </location>
</feature>
<feature type="transmembrane region" description="Helical" evidence="5">
    <location>
        <begin position="714"/>
        <end position="735"/>
    </location>
</feature>
<feature type="transmembrane region" description="Helical" evidence="5">
    <location>
        <begin position="552"/>
        <end position="572"/>
    </location>
</feature>
<dbReference type="GO" id="GO:0016757">
    <property type="term" value="F:glycosyltransferase activity"/>
    <property type="evidence" value="ECO:0007669"/>
    <property type="project" value="UniProtKB-KW"/>
</dbReference>
<dbReference type="Gene3D" id="3.90.550.10">
    <property type="entry name" value="Spore Coat Polysaccharide Biosynthesis Protein SpsA, Chain A"/>
    <property type="match status" value="1"/>
</dbReference>
<evidence type="ECO:0000256" key="2">
    <source>
        <dbReference type="ARBA" id="ARBA00022676"/>
    </source>
</evidence>
<dbReference type="PANTHER" id="PTHR43179:SF12">
    <property type="entry name" value="GALACTOFURANOSYLTRANSFERASE GLFT2"/>
    <property type="match status" value="1"/>
</dbReference>
<dbReference type="InterPro" id="IPR029044">
    <property type="entry name" value="Nucleotide-diphossugar_trans"/>
</dbReference>
<feature type="transmembrane region" description="Helical" evidence="5">
    <location>
        <begin position="607"/>
        <end position="627"/>
    </location>
</feature>
<feature type="transmembrane region" description="Helical" evidence="5">
    <location>
        <begin position="634"/>
        <end position="652"/>
    </location>
</feature>
<dbReference type="EMBL" id="UINC01004385">
    <property type="protein sequence ID" value="SVA13940.1"/>
    <property type="molecule type" value="Genomic_DNA"/>
</dbReference>
<comment type="similarity">
    <text evidence="1">Belongs to the glycosyltransferase 2 family.</text>
</comment>
<keyword evidence="5" id="KW-0812">Transmembrane</keyword>
<evidence type="ECO:0000256" key="4">
    <source>
        <dbReference type="SAM" id="MobiDB-lite"/>
    </source>
</evidence>
<dbReference type="PANTHER" id="PTHR43179">
    <property type="entry name" value="RHAMNOSYLTRANSFERASE WBBL"/>
    <property type="match status" value="1"/>
</dbReference>
<feature type="transmembrane region" description="Helical" evidence="5">
    <location>
        <begin position="325"/>
        <end position="347"/>
    </location>
</feature>
<feature type="transmembrane region" description="Helical" evidence="5">
    <location>
        <begin position="228"/>
        <end position="248"/>
    </location>
</feature>
<reference evidence="6" key="1">
    <citation type="submission" date="2018-05" db="EMBL/GenBank/DDBJ databases">
        <authorList>
            <person name="Lanie J.A."/>
            <person name="Ng W.-L."/>
            <person name="Kazmierczak K.M."/>
            <person name="Andrzejewski T.M."/>
            <person name="Davidsen T.M."/>
            <person name="Wayne K.J."/>
            <person name="Tettelin H."/>
            <person name="Glass J.I."/>
            <person name="Rusch D."/>
            <person name="Podicherti R."/>
            <person name="Tsui H.-C.T."/>
            <person name="Winkler M.E."/>
        </authorList>
    </citation>
    <scope>NUCLEOTIDE SEQUENCE</scope>
</reference>
<organism evidence="6">
    <name type="scientific">marine metagenome</name>
    <dbReference type="NCBI Taxonomy" id="408172"/>
    <lineage>
        <taxon>unclassified sequences</taxon>
        <taxon>metagenomes</taxon>
        <taxon>ecological metagenomes</taxon>
    </lineage>
</organism>
<sequence length="1058" mass="110164">MLERVGRVLPGSTVALLDGNPGFGAAVAAGLAARPVGMTPRFLLLLTDDVLLGGTAVRRMVEEAVEANAGIVGAKVLGSEGSRTLDDLGTSVDRLGTPVPLVGPGGEMDQGQYDKDRDVLAVAGAAVLVRSDLFEALGGIDTEVHGSDGIVELCWRARLLGATVATAPTAVAQRIDAGDRWPAGRPEGGKGDQPGDPPGTRGGVRSAVTHRARNRLRMVLVCHRPPQAAAAVIGLLAATVAGVAYGLATGRFRHALGLVGAWPWNLRRLSSARRLRRLMPTPDPSAVADVASLEVPHQAFWRVVTGRDLTGTDDRSPSQVRLHRLWSMLLGPGGMALMASAVVLGFGSRALVDNGLPAVGRMQPLPADPMDLVRSWWLGWRPTGTGSTVVGPDGLAVIGLLDGLWPWGSDLLWALVVLAALPVGALGVWRLAQPVGGGRSRAVAVLVYLSVPVPYDALRAGRLAPIAAFAVVPWVVRRLAGAQGVAPYGIRGGDAGPGTRLRGLWSEVLVTGLVLAAVVAVDPTLAVPVSMVVVGLVVGTVLAGSIAGLWRLLLVTAAGITVAALLHLPLLLELLAGRSIGSLVTPVDWPVHGVGTAEMFRLDTGDFGLGPFGMALLVLPVIALLVARGRHLAIALRAWFVVAASWSAVWIVDQGWWDGPTPEPGALLVPAAVGLAWAAAVGVAGLGSDLLGGGQSPAAGSRDGRSRREPDRRLRQVAVGVAGLSLAVAVLPVLVGSIDGAWGTARDDLRAAVPFISTGPVDGETIHGGVPRALWLGDPSVLPAAGIPLSGGFGPDGHLLDGLHGGSRLAMAVTDGRPDLLDQWPMEPTEGMASIRASVLDAMAGDTSRLGARLATWGVGWVVLVERSTPVPQPAREVPVPDRLAGAVSRQLDLERMEGINRAVTVYRSTVVEAPLAVVRDRNRRAVPVPVTREAFDRRVVTASADGALRWAIGPDAAWRFVVDGATQPLVADDVTPGRLDHPSVRVARDTVGVLELDGSRSRGRRSVQVVLVGVVLLLASWARTAREAREGRVGGSHTVPIADASRYIHASDREHRP</sequence>
<evidence type="ECO:0000256" key="5">
    <source>
        <dbReference type="SAM" id="Phobius"/>
    </source>
</evidence>
<keyword evidence="2" id="KW-0328">Glycosyltransferase</keyword>